<dbReference type="EC" id="3.6.1.9" evidence="4"/>
<organism evidence="5 6">
    <name type="scientific">Polynucleobacter kasalickyi</name>
    <dbReference type="NCBI Taxonomy" id="1938817"/>
    <lineage>
        <taxon>Bacteria</taxon>
        <taxon>Pseudomonadati</taxon>
        <taxon>Pseudomonadota</taxon>
        <taxon>Betaproteobacteria</taxon>
        <taxon>Burkholderiales</taxon>
        <taxon>Burkholderiaceae</taxon>
        <taxon>Polynucleobacter</taxon>
    </lineage>
</organism>
<comment type="cofactor">
    <cofactor evidence="1 4">
        <name>a divalent metal cation</name>
        <dbReference type="ChEBI" id="CHEBI:60240"/>
    </cofactor>
</comment>
<comment type="similarity">
    <text evidence="4">Belongs to the Maf family. YhdE subfamily.</text>
</comment>
<proteinExistence type="inferred from homology"/>
<dbReference type="PANTHER" id="PTHR43213:SF5">
    <property type="entry name" value="BIFUNCTIONAL DTTP_UTP PYROPHOSPHATASE_METHYLTRANSFERASE PROTEIN-RELATED"/>
    <property type="match status" value="1"/>
</dbReference>
<dbReference type="PANTHER" id="PTHR43213">
    <property type="entry name" value="BIFUNCTIONAL DTTP/UTP PYROPHOSPHATASE/METHYLTRANSFERASE PROTEIN-RELATED"/>
    <property type="match status" value="1"/>
</dbReference>
<keyword evidence="4" id="KW-0963">Cytoplasm</keyword>
<comment type="function">
    <text evidence="4">Nucleoside triphosphate pyrophosphatase that hydrolyzes dTTP and UTP. May have a dual role in cell division arrest and in preventing the incorporation of modified nucleotides into cellular nucleic acids.</text>
</comment>
<dbReference type="CDD" id="cd00555">
    <property type="entry name" value="Maf"/>
    <property type="match status" value="1"/>
</dbReference>
<dbReference type="GO" id="GO:0009117">
    <property type="term" value="P:nucleotide metabolic process"/>
    <property type="evidence" value="ECO:0007669"/>
    <property type="project" value="UniProtKB-KW"/>
</dbReference>
<keyword evidence="6" id="KW-1185">Reference proteome</keyword>
<dbReference type="Gene3D" id="3.90.950.10">
    <property type="match status" value="1"/>
</dbReference>
<dbReference type="STRING" id="1938817.SAMN06296008_10619"/>
<feature type="active site" description="Proton acceptor" evidence="4">
    <location>
        <position position="81"/>
    </location>
</feature>
<evidence type="ECO:0000313" key="5">
    <source>
        <dbReference type="EMBL" id="SMC49636.1"/>
    </source>
</evidence>
<dbReference type="Pfam" id="PF02545">
    <property type="entry name" value="Maf"/>
    <property type="match status" value="1"/>
</dbReference>
<dbReference type="Proteomes" id="UP000192708">
    <property type="component" value="Unassembled WGS sequence"/>
</dbReference>
<dbReference type="InterPro" id="IPR003697">
    <property type="entry name" value="Maf-like"/>
</dbReference>
<dbReference type="GO" id="GO:0036218">
    <property type="term" value="F:dTTP diphosphatase activity"/>
    <property type="evidence" value="ECO:0007669"/>
    <property type="project" value="RHEA"/>
</dbReference>
<dbReference type="AlphaFoldDB" id="A0A1W1ZMK2"/>
<dbReference type="InterPro" id="IPR029001">
    <property type="entry name" value="ITPase-like_fam"/>
</dbReference>
<comment type="subcellular location">
    <subcellularLocation>
        <location evidence="4">Cytoplasm</location>
    </subcellularLocation>
</comment>
<keyword evidence="3 4" id="KW-0546">Nucleotide metabolism</keyword>
<evidence type="ECO:0000256" key="4">
    <source>
        <dbReference type="HAMAP-Rule" id="MF_00528"/>
    </source>
</evidence>
<dbReference type="PIRSF" id="PIRSF006305">
    <property type="entry name" value="Maf"/>
    <property type="match status" value="1"/>
</dbReference>
<dbReference type="GO" id="GO:0036221">
    <property type="term" value="F:UTP diphosphatase activity"/>
    <property type="evidence" value="ECO:0007669"/>
    <property type="project" value="RHEA"/>
</dbReference>
<keyword evidence="2 4" id="KW-0378">Hydrolase</keyword>
<comment type="catalytic activity">
    <reaction evidence="4">
        <text>dTTP + H2O = dTMP + diphosphate + H(+)</text>
        <dbReference type="Rhea" id="RHEA:28534"/>
        <dbReference type="ChEBI" id="CHEBI:15377"/>
        <dbReference type="ChEBI" id="CHEBI:15378"/>
        <dbReference type="ChEBI" id="CHEBI:33019"/>
        <dbReference type="ChEBI" id="CHEBI:37568"/>
        <dbReference type="ChEBI" id="CHEBI:63528"/>
        <dbReference type="EC" id="3.6.1.9"/>
    </reaction>
</comment>
<feature type="site" description="Important for substrate specificity" evidence="4">
    <location>
        <position position="12"/>
    </location>
</feature>
<dbReference type="HAMAP" id="MF_00528">
    <property type="entry name" value="Maf"/>
    <property type="match status" value="1"/>
</dbReference>
<name>A0A1W1ZMK2_9BURK</name>
<feature type="site" description="Important for substrate specificity" evidence="4">
    <location>
        <position position="82"/>
    </location>
</feature>
<sequence length="214" mass="23982">MSKLYLASQSPRRAQILTDLGVQFEILQPDPNEDTEALEEEQIGELGIDYVKRVTLAKLDAAVRRLSQRVEFSWQPILCADTTVCMRDQQTSWLNIRDLILGKPRDEHHALEMLTLLNGKFHWVHTAIALQKDPQSDPIVKICSTQVHFANNSPERLAAYVKTKEPMGKAGGYGIQGLGSALIDRIEGSYSGVMGLPIHETTQLLDYAKIPFIL</sequence>
<evidence type="ECO:0000256" key="1">
    <source>
        <dbReference type="ARBA" id="ARBA00001968"/>
    </source>
</evidence>
<reference evidence="5 6" key="1">
    <citation type="submission" date="2017-04" db="EMBL/GenBank/DDBJ databases">
        <authorList>
            <person name="Afonso C.L."/>
            <person name="Miller P.J."/>
            <person name="Scott M.A."/>
            <person name="Spackman E."/>
            <person name="Goraichik I."/>
            <person name="Dimitrov K.M."/>
            <person name="Suarez D.L."/>
            <person name="Swayne D.E."/>
        </authorList>
    </citation>
    <scope>NUCLEOTIDE SEQUENCE [LARGE SCALE GENOMIC DNA]</scope>
    <source>
        <strain evidence="5 6">VK13</strain>
    </source>
</reference>
<protein>
    <recommendedName>
        <fullName evidence="4">dTTP/UTP pyrophosphatase</fullName>
        <shortName evidence="4">dTTPase/UTPase</shortName>
        <ecNumber evidence="4">3.6.1.9</ecNumber>
    </recommendedName>
    <alternativeName>
        <fullName evidence="4">Nucleoside triphosphate pyrophosphatase</fullName>
    </alternativeName>
    <alternativeName>
        <fullName evidence="4">Nucleotide pyrophosphatase</fullName>
        <shortName evidence="4">Nucleotide PPase</shortName>
    </alternativeName>
</protein>
<evidence type="ECO:0000313" key="6">
    <source>
        <dbReference type="Proteomes" id="UP000192708"/>
    </source>
</evidence>
<feature type="site" description="Important for substrate specificity" evidence="4">
    <location>
        <position position="176"/>
    </location>
</feature>
<dbReference type="SUPFAM" id="SSF52972">
    <property type="entry name" value="ITPase-like"/>
    <property type="match status" value="1"/>
</dbReference>
<comment type="caution">
    <text evidence="4">Lacks conserved residue(s) required for the propagation of feature annotation.</text>
</comment>
<gene>
    <name evidence="5" type="ORF">SAMN06296008_10619</name>
</gene>
<dbReference type="GO" id="GO:0005737">
    <property type="term" value="C:cytoplasm"/>
    <property type="evidence" value="ECO:0007669"/>
    <property type="project" value="UniProtKB-SubCell"/>
</dbReference>
<accession>A0A1W1ZMK2</accession>
<evidence type="ECO:0000256" key="2">
    <source>
        <dbReference type="ARBA" id="ARBA00022801"/>
    </source>
</evidence>
<dbReference type="NCBIfam" id="TIGR00172">
    <property type="entry name" value="maf"/>
    <property type="match status" value="1"/>
</dbReference>
<dbReference type="EMBL" id="FWXJ01000006">
    <property type="protein sequence ID" value="SMC49636.1"/>
    <property type="molecule type" value="Genomic_DNA"/>
</dbReference>
<comment type="catalytic activity">
    <reaction evidence="4">
        <text>UTP + H2O = UMP + diphosphate + H(+)</text>
        <dbReference type="Rhea" id="RHEA:29395"/>
        <dbReference type="ChEBI" id="CHEBI:15377"/>
        <dbReference type="ChEBI" id="CHEBI:15378"/>
        <dbReference type="ChEBI" id="CHEBI:33019"/>
        <dbReference type="ChEBI" id="CHEBI:46398"/>
        <dbReference type="ChEBI" id="CHEBI:57865"/>
        <dbReference type="EC" id="3.6.1.9"/>
    </reaction>
</comment>
<dbReference type="RefSeq" id="WP_369405845.1">
    <property type="nucleotide sequence ID" value="NZ_FWXJ01000006.1"/>
</dbReference>
<evidence type="ECO:0000256" key="3">
    <source>
        <dbReference type="ARBA" id="ARBA00023080"/>
    </source>
</evidence>